<dbReference type="Pfam" id="PF16036">
    <property type="entry name" value="Chalcone_3"/>
    <property type="match status" value="1"/>
</dbReference>
<dbReference type="Proteomes" id="UP001501337">
    <property type="component" value="Unassembled WGS sequence"/>
</dbReference>
<dbReference type="InterPro" id="IPR016087">
    <property type="entry name" value="Chalcone_isomerase"/>
</dbReference>
<feature type="chain" id="PRO_5046649331" evidence="1">
    <location>
        <begin position="24"/>
        <end position="191"/>
    </location>
</feature>
<evidence type="ECO:0000259" key="2">
    <source>
        <dbReference type="Pfam" id="PF16036"/>
    </source>
</evidence>
<feature type="domain" description="Chalcone isomerase" evidence="2">
    <location>
        <begin position="23"/>
        <end position="189"/>
    </location>
</feature>
<protein>
    <submittedName>
        <fullName evidence="3">Chalcone isomerase family protein</fullName>
    </submittedName>
</protein>
<dbReference type="InterPro" id="IPR016088">
    <property type="entry name" value="Chalcone_isomerase_3-sand"/>
</dbReference>
<accession>A0ABP7Q506</accession>
<name>A0ABP7Q506_9GAMM</name>
<dbReference type="InterPro" id="IPR036298">
    <property type="entry name" value="Chalcone_isomerase_sf"/>
</dbReference>
<comment type="caution">
    <text evidence="3">The sequence shown here is derived from an EMBL/GenBank/DDBJ whole genome shotgun (WGS) entry which is preliminary data.</text>
</comment>
<feature type="signal peptide" evidence="1">
    <location>
        <begin position="1"/>
        <end position="23"/>
    </location>
</feature>
<dbReference type="GO" id="GO:0016853">
    <property type="term" value="F:isomerase activity"/>
    <property type="evidence" value="ECO:0007669"/>
    <property type="project" value="UniProtKB-KW"/>
</dbReference>
<evidence type="ECO:0000256" key="1">
    <source>
        <dbReference type="SAM" id="SignalP"/>
    </source>
</evidence>
<dbReference type="Gene3D" id="3.50.70.10">
    <property type="match status" value="1"/>
</dbReference>
<dbReference type="EMBL" id="BAABBO010000019">
    <property type="protein sequence ID" value="GAA3976687.1"/>
    <property type="molecule type" value="Genomic_DNA"/>
</dbReference>
<evidence type="ECO:0000313" key="4">
    <source>
        <dbReference type="Proteomes" id="UP001501337"/>
    </source>
</evidence>
<evidence type="ECO:0000313" key="3">
    <source>
        <dbReference type="EMBL" id="GAA3976687.1"/>
    </source>
</evidence>
<keyword evidence="1" id="KW-0732">Signal</keyword>
<gene>
    <name evidence="3" type="ORF">GCM10022278_36950</name>
</gene>
<reference evidence="4" key="1">
    <citation type="journal article" date="2019" name="Int. J. Syst. Evol. Microbiol.">
        <title>The Global Catalogue of Microorganisms (GCM) 10K type strain sequencing project: providing services to taxonomists for standard genome sequencing and annotation.</title>
        <authorList>
            <consortium name="The Broad Institute Genomics Platform"/>
            <consortium name="The Broad Institute Genome Sequencing Center for Infectious Disease"/>
            <person name="Wu L."/>
            <person name="Ma J."/>
        </authorList>
    </citation>
    <scope>NUCLEOTIDE SEQUENCE [LARGE SCALE GENOMIC DNA]</scope>
    <source>
        <strain evidence="4">JCM 17555</strain>
    </source>
</reference>
<dbReference type="SUPFAM" id="SSF54626">
    <property type="entry name" value="Chalcone isomerase"/>
    <property type="match status" value="1"/>
</dbReference>
<proteinExistence type="predicted"/>
<keyword evidence="4" id="KW-1185">Reference proteome</keyword>
<keyword evidence="3" id="KW-0413">Isomerase</keyword>
<sequence length="191" mass="20769">MNTIKNLIAGAAIALSVSTISQAATVADVEIPDTMEAAGTDLRLNGAGIREKWFFNVYVGGLYLPESMNDGAAVVSADKPMAVKLHVVSGMVTSEKMKEATMEGFEASTDGNMAPLQKEIDQFMSAFDEEIQENDVFDLVYVPGTGIELYKNEELLQTVESDMKFKEAVFGIWLSDKPAQEDLKTAMLGKK</sequence>
<dbReference type="RefSeq" id="WP_344809185.1">
    <property type="nucleotide sequence ID" value="NZ_BAABBO010000019.1"/>
</dbReference>
<organism evidence="3 4">
    <name type="scientific">Allohahella marinimesophila</name>
    <dbReference type="NCBI Taxonomy" id="1054972"/>
    <lineage>
        <taxon>Bacteria</taxon>
        <taxon>Pseudomonadati</taxon>
        <taxon>Pseudomonadota</taxon>
        <taxon>Gammaproteobacteria</taxon>
        <taxon>Oceanospirillales</taxon>
        <taxon>Hahellaceae</taxon>
        <taxon>Allohahella</taxon>
    </lineage>
</organism>